<protein>
    <submittedName>
        <fullName evidence="2">Uncharacterized protein</fullName>
    </submittedName>
</protein>
<keyword evidence="3" id="KW-1185">Reference proteome</keyword>
<evidence type="ECO:0000313" key="3">
    <source>
        <dbReference type="Proteomes" id="UP001586593"/>
    </source>
</evidence>
<feature type="region of interest" description="Disordered" evidence="1">
    <location>
        <begin position="176"/>
        <end position="216"/>
    </location>
</feature>
<organism evidence="2 3">
    <name type="scientific">Phialemonium thermophilum</name>
    <dbReference type="NCBI Taxonomy" id="223376"/>
    <lineage>
        <taxon>Eukaryota</taxon>
        <taxon>Fungi</taxon>
        <taxon>Dikarya</taxon>
        <taxon>Ascomycota</taxon>
        <taxon>Pezizomycotina</taxon>
        <taxon>Sordariomycetes</taxon>
        <taxon>Sordariomycetidae</taxon>
        <taxon>Cephalothecales</taxon>
        <taxon>Cephalothecaceae</taxon>
        <taxon>Phialemonium</taxon>
    </lineage>
</organism>
<comment type="caution">
    <text evidence="2">The sequence shown here is derived from an EMBL/GenBank/DDBJ whole genome shotgun (WGS) entry which is preliminary data.</text>
</comment>
<gene>
    <name evidence="2" type="ORF">VTK73DRAFT_6284</name>
</gene>
<dbReference type="Proteomes" id="UP001586593">
    <property type="component" value="Unassembled WGS sequence"/>
</dbReference>
<dbReference type="EMBL" id="JAZHXJ010003529">
    <property type="protein sequence ID" value="KAL1835096.1"/>
    <property type="molecule type" value="Genomic_DNA"/>
</dbReference>
<feature type="region of interest" description="Disordered" evidence="1">
    <location>
        <begin position="1"/>
        <end position="35"/>
    </location>
</feature>
<evidence type="ECO:0000256" key="1">
    <source>
        <dbReference type="SAM" id="MobiDB-lite"/>
    </source>
</evidence>
<sequence>MVTTEARKVPPTRKNPTQMRIRKREPRPSCWTTKTHTMFSPPLAFRSWGEGGGNPVTYRQTDVEDEESHLQSADQAHVGGPADHLDLGTVYSLGSRLSANLHALACPCVRVRPHRPLSTAVLPELVLPRAGGERRALFFGHAIVRQALPMVDGEIGQCGLCCVECLGEAGRGKTPQRQAISRDVVPASAGWPPDDVSSRTAEAKVFPSRKSQKNRK</sequence>
<accession>A0ABR3V126</accession>
<name>A0ABR3V126_9PEZI</name>
<reference evidence="2 3" key="1">
    <citation type="journal article" date="2024" name="Commun. Biol.">
        <title>Comparative genomic analysis of thermophilic fungi reveals convergent evolutionary adaptations and gene losses.</title>
        <authorList>
            <person name="Steindorff A.S."/>
            <person name="Aguilar-Pontes M.V."/>
            <person name="Robinson A.J."/>
            <person name="Andreopoulos B."/>
            <person name="LaButti K."/>
            <person name="Kuo A."/>
            <person name="Mondo S."/>
            <person name="Riley R."/>
            <person name="Otillar R."/>
            <person name="Haridas S."/>
            <person name="Lipzen A."/>
            <person name="Grimwood J."/>
            <person name="Schmutz J."/>
            <person name="Clum A."/>
            <person name="Reid I.D."/>
            <person name="Moisan M.C."/>
            <person name="Butler G."/>
            <person name="Nguyen T.T.M."/>
            <person name="Dewar K."/>
            <person name="Conant G."/>
            <person name="Drula E."/>
            <person name="Henrissat B."/>
            <person name="Hansel C."/>
            <person name="Singer S."/>
            <person name="Hutchinson M.I."/>
            <person name="de Vries R.P."/>
            <person name="Natvig D.O."/>
            <person name="Powell A.J."/>
            <person name="Tsang A."/>
            <person name="Grigoriev I.V."/>
        </authorList>
    </citation>
    <scope>NUCLEOTIDE SEQUENCE [LARGE SCALE GENOMIC DNA]</scope>
    <source>
        <strain evidence="2 3">ATCC 24622</strain>
    </source>
</reference>
<proteinExistence type="predicted"/>
<evidence type="ECO:0000313" key="2">
    <source>
        <dbReference type="EMBL" id="KAL1835096.1"/>
    </source>
</evidence>